<dbReference type="EMBL" id="BPLR01016948">
    <property type="protein sequence ID" value="GIY87532.1"/>
    <property type="molecule type" value="Genomic_DNA"/>
</dbReference>
<protein>
    <submittedName>
        <fullName evidence="1">Protein CREBRF</fullName>
    </submittedName>
</protein>
<reference evidence="1 2" key="1">
    <citation type="submission" date="2021-06" db="EMBL/GenBank/DDBJ databases">
        <title>Caerostris extrusa draft genome.</title>
        <authorList>
            <person name="Kono N."/>
            <person name="Arakawa K."/>
        </authorList>
    </citation>
    <scope>NUCLEOTIDE SEQUENCE [LARGE SCALE GENOMIC DNA]</scope>
</reference>
<dbReference type="AlphaFoldDB" id="A0AAV4WX97"/>
<name>A0AAV4WX97_CAEEX</name>
<organism evidence="1 2">
    <name type="scientific">Caerostris extrusa</name>
    <name type="common">Bark spider</name>
    <name type="synonym">Caerostris bankana</name>
    <dbReference type="NCBI Taxonomy" id="172846"/>
    <lineage>
        <taxon>Eukaryota</taxon>
        <taxon>Metazoa</taxon>
        <taxon>Ecdysozoa</taxon>
        <taxon>Arthropoda</taxon>
        <taxon>Chelicerata</taxon>
        <taxon>Arachnida</taxon>
        <taxon>Araneae</taxon>
        <taxon>Araneomorphae</taxon>
        <taxon>Entelegynae</taxon>
        <taxon>Araneoidea</taxon>
        <taxon>Araneidae</taxon>
        <taxon>Caerostris</taxon>
    </lineage>
</organism>
<evidence type="ECO:0000313" key="2">
    <source>
        <dbReference type="Proteomes" id="UP001054945"/>
    </source>
</evidence>
<sequence length="260" mass="29791">MRILNPSKHKLKLHVQSTCVCIYEVDTQVQLVHWLTLCPELVLHFGIEFVFRKPIVDKQINSVTEQEFFLFHDFKMVEQERSQRNFKKCNSSPVFSVSQKSDTKLQKTSYNPWFINDSKTIISGKTTCSALNAVIPENHANLTQSSLLQGEPYNDCGLIEQYSHTMALKSDERWFQTSSEVISSSSDAYFEANSPISFWGTCPLDLETIKIDEVFQVDKDDLVQSPTLAELNANDESLFDSFDCFLMAFSLLEMEQQISP</sequence>
<accession>A0AAV4WX97</accession>
<dbReference type="Proteomes" id="UP001054945">
    <property type="component" value="Unassembled WGS sequence"/>
</dbReference>
<evidence type="ECO:0000313" key="1">
    <source>
        <dbReference type="EMBL" id="GIY87532.1"/>
    </source>
</evidence>
<keyword evidence="2" id="KW-1185">Reference proteome</keyword>
<gene>
    <name evidence="1" type="primary">REPTOR_0</name>
    <name evidence="1" type="ORF">CEXT_715331</name>
</gene>
<proteinExistence type="predicted"/>
<comment type="caution">
    <text evidence="1">The sequence shown here is derived from an EMBL/GenBank/DDBJ whole genome shotgun (WGS) entry which is preliminary data.</text>
</comment>